<reference evidence="2" key="1">
    <citation type="submission" date="2018-05" db="EMBL/GenBank/DDBJ databases">
        <authorList>
            <person name="Lanie J.A."/>
            <person name="Ng W.-L."/>
            <person name="Kazmierczak K.M."/>
            <person name="Andrzejewski T.M."/>
            <person name="Davidsen T.M."/>
            <person name="Wayne K.J."/>
            <person name="Tettelin H."/>
            <person name="Glass J.I."/>
            <person name="Rusch D."/>
            <person name="Podicherti R."/>
            <person name="Tsui H.-C.T."/>
            <person name="Winkler M.E."/>
        </authorList>
    </citation>
    <scope>NUCLEOTIDE SEQUENCE</scope>
</reference>
<sequence length="80" mass="8880">MKQFLEKSGTPTGWEWTSMLGYGDVVPLLGISILASGSLFCFLYLLYSFLQRGAKVLEFIAAVELFFILTSASNLIQISH</sequence>
<feature type="transmembrane region" description="Helical" evidence="1">
    <location>
        <begin position="59"/>
        <end position="78"/>
    </location>
</feature>
<accession>A0A381XSX8</accession>
<gene>
    <name evidence="2" type="ORF">METZ01_LOCUS120669</name>
</gene>
<protein>
    <submittedName>
        <fullName evidence="2">Uncharacterized protein</fullName>
    </submittedName>
</protein>
<keyword evidence="1" id="KW-0472">Membrane</keyword>
<keyword evidence="1" id="KW-0812">Transmembrane</keyword>
<name>A0A381XSX8_9ZZZZ</name>
<evidence type="ECO:0000313" key="2">
    <source>
        <dbReference type="EMBL" id="SVA67815.1"/>
    </source>
</evidence>
<feature type="transmembrane region" description="Helical" evidence="1">
    <location>
        <begin position="25"/>
        <end position="47"/>
    </location>
</feature>
<keyword evidence="1" id="KW-1133">Transmembrane helix</keyword>
<dbReference type="AlphaFoldDB" id="A0A381XSX8"/>
<evidence type="ECO:0000256" key="1">
    <source>
        <dbReference type="SAM" id="Phobius"/>
    </source>
</evidence>
<organism evidence="2">
    <name type="scientific">marine metagenome</name>
    <dbReference type="NCBI Taxonomy" id="408172"/>
    <lineage>
        <taxon>unclassified sequences</taxon>
        <taxon>metagenomes</taxon>
        <taxon>ecological metagenomes</taxon>
    </lineage>
</organism>
<dbReference type="EMBL" id="UINC01016252">
    <property type="protein sequence ID" value="SVA67815.1"/>
    <property type="molecule type" value="Genomic_DNA"/>
</dbReference>
<proteinExistence type="predicted"/>